<dbReference type="PROSITE" id="PS00097">
    <property type="entry name" value="CARBAMOYLTRANSFERASE"/>
    <property type="match status" value="1"/>
</dbReference>
<dbReference type="PRINTS" id="PR00101">
    <property type="entry name" value="ATCASE"/>
</dbReference>
<evidence type="ECO:0000256" key="3">
    <source>
        <dbReference type="ARBA" id="ARBA00022679"/>
    </source>
</evidence>
<organism evidence="12 13">
    <name type="scientific">Bacteroides salyersiae CL02T12C01</name>
    <dbReference type="NCBI Taxonomy" id="997887"/>
    <lineage>
        <taxon>Bacteria</taxon>
        <taxon>Pseudomonadati</taxon>
        <taxon>Bacteroidota</taxon>
        <taxon>Bacteroidia</taxon>
        <taxon>Bacteroidales</taxon>
        <taxon>Bacteroidaceae</taxon>
        <taxon>Bacteroides</taxon>
    </lineage>
</organism>
<evidence type="ECO:0000256" key="5">
    <source>
        <dbReference type="ARBA" id="ARBA00043884"/>
    </source>
</evidence>
<feature type="binding site" evidence="7">
    <location>
        <position position="221"/>
    </location>
    <ligand>
        <name>L-aspartate</name>
        <dbReference type="ChEBI" id="CHEBI:29991"/>
    </ligand>
</feature>
<dbReference type="EC" id="2.1.3.2" evidence="7"/>
<keyword evidence="13" id="KW-1185">Reference proteome</keyword>
<dbReference type="GO" id="GO:0006207">
    <property type="term" value="P:'de novo' pyrimidine nucleobase biosynthetic process"/>
    <property type="evidence" value="ECO:0007669"/>
    <property type="project" value="InterPro"/>
</dbReference>
<dbReference type="InterPro" id="IPR006130">
    <property type="entry name" value="Asp/Orn_carbamoylTrfase"/>
</dbReference>
<dbReference type="InterPro" id="IPR006131">
    <property type="entry name" value="Asp_carbamoyltransf_Asp/Orn-bd"/>
</dbReference>
<evidence type="ECO:0000256" key="6">
    <source>
        <dbReference type="ARBA" id="ARBA00048859"/>
    </source>
</evidence>
<protein>
    <recommendedName>
        <fullName evidence="7">Aspartate carbamoyltransferase</fullName>
        <ecNumber evidence="7">2.1.3.2</ecNumber>
    </recommendedName>
    <alternativeName>
        <fullName evidence="7">Aspartate transcarbamylase</fullName>
        <shortName evidence="7">ATCase</shortName>
    </alternativeName>
</protein>
<dbReference type="PATRIC" id="fig|997887.3.peg.3066"/>
<feature type="binding site" evidence="7">
    <location>
        <position position="191"/>
    </location>
    <ligand>
        <name>carbamoyl phosphate</name>
        <dbReference type="ChEBI" id="CHEBI:58228"/>
    </ligand>
</feature>
<evidence type="ECO:0000313" key="12">
    <source>
        <dbReference type="EMBL" id="EIY61092.1"/>
    </source>
</evidence>
<dbReference type="UniPathway" id="UPA00070">
    <property type="reaction ID" value="UER00116"/>
</dbReference>
<accession>I8YFD6</accession>
<dbReference type="InterPro" id="IPR006132">
    <property type="entry name" value="Asp/Orn_carbamoyltranf_P-bd"/>
</dbReference>
<dbReference type="EMBL" id="AGXV01000035">
    <property type="protein sequence ID" value="EIY61092.1"/>
    <property type="molecule type" value="Genomic_DNA"/>
</dbReference>
<dbReference type="GO" id="GO:0004070">
    <property type="term" value="F:aspartate carbamoyltransferase activity"/>
    <property type="evidence" value="ECO:0007669"/>
    <property type="project" value="UniProtKB-UniRule"/>
</dbReference>
<feature type="binding site" evidence="7">
    <location>
        <position position="323"/>
    </location>
    <ligand>
        <name>carbamoyl phosphate</name>
        <dbReference type="ChEBI" id="CHEBI:58228"/>
    </ligand>
</feature>
<gene>
    <name evidence="7" type="primary">pyrB</name>
    <name evidence="12" type="ORF">HMPREF1071_02963</name>
</gene>
<feature type="region of interest" description="Disordered" evidence="8">
    <location>
        <begin position="1"/>
        <end position="24"/>
    </location>
</feature>
<sequence>MKRNASVRHGSLPIPCGTAKRPSPAEKKHNFAFYFVVDAAFYLYLYSLKTSSINIKDNRMENRSLVTIAEHSKEKILYMLEMAKQFEQHPNRRLLEGKVVATLFFEPSTRTRLSFETAANRLGARVIGFTDPKATSSSKGETLKDTIKMVSNYADIIVMRHYLEGAARYASEVTAIPIVNAGDGANQHPSQTMLDLYSIYKTQGTLENLNIYLVGDLKYGRTVHSLLMAMRHFNPTFHFIAPDELKMPEEYKIYCKEHDIKYVEHTDFTEETIAEADILYMTRVQRERFTDLMEYERVKNVYILRARMLENTRPNLRILHPLPRVNEIAYDVDESPKAYYFQQAQNGLYAREAILCDVLGITLEEVMNSDK</sequence>
<comment type="pathway">
    <text evidence="1 7">Pyrimidine metabolism; UMP biosynthesis via de novo pathway; (S)-dihydroorotate from bicarbonate: step 2/3.</text>
</comment>
<evidence type="ECO:0000259" key="10">
    <source>
        <dbReference type="Pfam" id="PF00185"/>
    </source>
</evidence>
<evidence type="ECO:0000259" key="11">
    <source>
        <dbReference type="Pfam" id="PF02729"/>
    </source>
</evidence>
<dbReference type="GO" id="GO:0005829">
    <property type="term" value="C:cytosol"/>
    <property type="evidence" value="ECO:0007669"/>
    <property type="project" value="TreeGrafter"/>
</dbReference>
<feature type="binding site" evidence="7">
    <location>
        <position position="160"/>
    </location>
    <ligand>
        <name>carbamoyl phosphate</name>
        <dbReference type="ChEBI" id="CHEBI:58228"/>
    </ligand>
</feature>
<name>I8YFD6_9BACE</name>
<dbReference type="NCBIfam" id="TIGR00670">
    <property type="entry name" value="asp_carb_tr"/>
    <property type="match status" value="1"/>
</dbReference>
<feature type="domain" description="Aspartate/ornithine carbamoyltransferase Asp/Orn-binding" evidence="10">
    <location>
        <begin position="208"/>
        <end position="356"/>
    </location>
</feature>
<keyword evidence="3 7" id="KW-0808">Transferase</keyword>
<evidence type="ECO:0000256" key="2">
    <source>
        <dbReference type="ARBA" id="ARBA00008896"/>
    </source>
</evidence>
<keyword evidence="9" id="KW-1133">Transmembrane helix</keyword>
<evidence type="ECO:0000256" key="8">
    <source>
        <dbReference type="SAM" id="MobiDB-lite"/>
    </source>
</evidence>
<evidence type="ECO:0000256" key="4">
    <source>
        <dbReference type="ARBA" id="ARBA00022975"/>
    </source>
</evidence>
<dbReference type="PRINTS" id="PR00100">
    <property type="entry name" value="AOTCASE"/>
</dbReference>
<dbReference type="NCBIfam" id="NF002032">
    <property type="entry name" value="PRK00856.1"/>
    <property type="match status" value="1"/>
</dbReference>
<comment type="caution">
    <text evidence="12">The sequence shown here is derived from an EMBL/GenBank/DDBJ whole genome shotgun (WGS) entry which is preliminary data.</text>
</comment>
<feature type="transmembrane region" description="Helical" evidence="9">
    <location>
        <begin position="31"/>
        <end position="48"/>
    </location>
</feature>
<evidence type="ECO:0000313" key="13">
    <source>
        <dbReference type="Proteomes" id="UP000005150"/>
    </source>
</evidence>
<comment type="subunit">
    <text evidence="7">Heterododecamer (2C3:3R2) of six catalytic PyrB chains organized as two trimers (C3), and six regulatory PyrI chains organized as three dimers (R2).</text>
</comment>
<feature type="binding site" evidence="7">
    <location>
        <position position="111"/>
    </location>
    <ligand>
        <name>carbamoyl phosphate</name>
        <dbReference type="ChEBI" id="CHEBI:58228"/>
    </ligand>
</feature>
<dbReference type="PANTHER" id="PTHR45753">
    <property type="entry name" value="ORNITHINE CARBAMOYLTRANSFERASE, MITOCHONDRIAL"/>
    <property type="match status" value="1"/>
</dbReference>
<feature type="binding site" evidence="7">
    <location>
        <position position="139"/>
    </location>
    <ligand>
        <name>L-aspartate</name>
        <dbReference type="ChEBI" id="CHEBI:29991"/>
    </ligand>
</feature>
<keyword evidence="9" id="KW-0472">Membrane</keyword>
<feature type="domain" description="Aspartate/ornithine carbamoyltransferase carbamoyl-P binding" evidence="11">
    <location>
        <begin position="63"/>
        <end position="200"/>
    </location>
</feature>
<comment type="function">
    <text evidence="5 7">Catalyzes the condensation of carbamoyl phosphate and aspartate to form carbamoyl aspartate and inorganic phosphate, the committed step in the de novo pyrimidine nucleotide biosynthesis pathway.</text>
</comment>
<dbReference type="Pfam" id="PF00185">
    <property type="entry name" value="OTCace"/>
    <property type="match status" value="1"/>
</dbReference>
<keyword evidence="9" id="KW-0812">Transmembrane</keyword>
<feature type="binding site" evidence="7">
    <location>
        <position position="188"/>
    </location>
    <ligand>
        <name>carbamoyl phosphate</name>
        <dbReference type="ChEBI" id="CHEBI:58228"/>
    </ligand>
</feature>
<dbReference type="FunFam" id="3.40.50.1370:FF:000002">
    <property type="entry name" value="Aspartate carbamoyltransferase 2"/>
    <property type="match status" value="1"/>
</dbReference>
<dbReference type="Pfam" id="PF02729">
    <property type="entry name" value="OTCace_N"/>
    <property type="match status" value="1"/>
</dbReference>
<dbReference type="GO" id="GO:0006520">
    <property type="term" value="P:amino acid metabolic process"/>
    <property type="evidence" value="ECO:0007669"/>
    <property type="project" value="InterPro"/>
</dbReference>
<dbReference type="PANTHER" id="PTHR45753:SF6">
    <property type="entry name" value="ASPARTATE CARBAMOYLTRANSFERASE"/>
    <property type="match status" value="1"/>
</dbReference>
<dbReference type="GO" id="GO:0044205">
    <property type="term" value="P:'de novo' UMP biosynthetic process"/>
    <property type="evidence" value="ECO:0007669"/>
    <property type="project" value="UniProtKB-UniRule"/>
</dbReference>
<dbReference type="Proteomes" id="UP000005150">
    <property type="component" value="Unassembled WGS sequence"/>
</dbReference>
<reference evidence="12 13" key="1">
    <citation type="submission" date="2012-02" db="EMBL/GenBank/DDBJ databases">
        <title>The Genome Sequence of Bacteroides salyersiae CL02T12C01.</title>
        <authorList>
            <consortium name="The Broad Institute Genome Sequencing Platform"/>
            <person name="Earl A."/>
            <person name="Ward D."/>
            <person name="Feldgarden M."/>
            <person name="Gevers D."/>
            <person name="Zitomersky N.L."/>
            <person name="Coyne M.J."/>
            <person name="Comstock L.E."/>
            <person name="Young S.K."/>
            <person name="Zeng Q."/>
            <person name="Gargeya S."/>
            <person name="Fitzgerald M."/>
            <person name="Haas B."/>
            <person name="Abouelleil A."/>
            <person name="Alvarado L."/>
            <person name="Arachchi H.M."/>
            <person name="Berlin A."/>
            <person name="Chapman S.B."/>
            <person name="Gearin G."/>
            <person name="Goldberg J."/>
            <person name="Griggs A."/>
            <person name="Gujja S."/>
            <person name="Hansen M."/>
            <person name="Heiman D."/>
            <person name="Howarth C."/>
            <person name="Larimer J."/>
            <person name="Lui A."/>
            <person name="MacDonald P.J.P."/>
            <person name="McCowen C."/>
            <person name="Montmayeur A."/>
            <person name="Murphy C."/>
            <person name="Neiman D."/>
            <person name="Pearson M."/>
            <person name="Priest M."/>
            <person name="Roberts A."/>
            <person name="Saif S."/>
            <person name="Shea T."/>
            <person name="Sisk P."/>
            <person name="Stolte C."/>
            <person name="Sykes S."/>
            <person name="Wortman J."/>
            <person name="Nusbaum C."/>
            <person name="Birren B."/>
        </authorList>
    </citation>
    <scope>NUCLEOTIDE SEQUENCE [LARGE SCALE GENOMIC DNA]</scope>
    <source>
        <strain evidence="12 13">CL02T12C01</strain>
    </source>
</reference>
<feature type="binding site" evidence="7">
    <location>
        <position position="283"/>
    </location>
    <ligand>
        <name>L-aspartate</name>
        <dbReference type="ChEBI" id="CHEBI:29991"/>
    </ligand>
</feature>
<evidence type="ECO:0000256" key="1">
    <source>
        <dbReference type="ARBA" id="ARBA00004852"/>
    </source>
</evidence>
<dbReference type="GO" id="GO:0016597">
    <property type="term" value="F:amino acid binding"/>
    <property type="evidence" value="ECO:0007669"/>
    <property type="project" value="InterPro"/>
</dbReference>
<evidence type="ECO:0000256" key="7">
    <source>
        <dbReference type="HAMAP-Rule" id="MF_00001"/>
    </source>
</evidence>
<dbReference type="HOGENOM" id="CLU_043846_1_2_10"/>
<proteinExistence type="inferred from homology"/>
<keyword evidence="4 7" id="KW-0665">Pyrimidine biosynthesis</keyword>
<dbReference type="FunFam" id="3.40.50.1370:FF:000001">
    <property type="entry name" value="Aspartate carbamoyltransferase"/>
    <property type="match status" value="1"/>
</dbReference>
<dbReference type="AlphaFoldDB" id="I8YFD6"/>
<dbReference type="HAMAP" id="MF_00001">
    <property type="entry name" value="Asp_carb_tr"/>
    <property type="match status" value="1"/>
</dbReference>
<dbReference type="InterPro" id="IPR002082">
    <property type="entry name" value="Asp_carbamoyltransf"/>
</dbReference>
<dbReference type="InterPro" id="IPR036901">
    <property type="entry name" value="Asp/Orn_carbamoylTrfase_sf"/>
</dbReference>
<evidence type="ECO:0000256" key="9">
    <source>
        <dbReference type="SAM" id="Phobius"/>
    </source>
</evidence>
<dbReference type="SUPFAM" id="SSF53671">
    <property type="entry name" value="Aspartate/ornithine carbamoyltransferase"/>
    <property type="match status" value="1"/>
</dbReference>
<dbReference type="Gene3D" id="3.40.50.1370">
    <property type="entry name" value="Aspartate/ornithine carbamoyltransferase"/>
    <property type="match status" value="2"/>
</dbReference>
<feature type="binding site" evidence="7">
    <location>
        <position position="322"/>
    </location>
    <ligand>
        <name>carbamoyl phosphate</name>
        <dbReference type="ChEBI" id="CHEBI:58228"/>
    </ligand>
</feature>
<feature type="binding site" evidence="7">
    <location>
        <position position="110"/>
    </location>
    <ligand>
        <name>carbamoyl phosphate</name>
        <dbReference type="ChEBI" id="CHEBI:58228"/>
    </ligand>
</feature>
<comment type="similarity">
    <text evidence="2 7">Belongs to the aspartate/ornithine carbamoyltransferase superfamily. ATCase family.</text>
</comment>
<comment type="catalytic activity">
    <reaction evidence="6 7">
        <text>carbamoyl phosphate + L-aspartate = N-carbamoyl-L-aspartate + phosphate + H(+)</text>
        <dbReference type="Rhea" id="RHEA:20013"/>
        <dbReference type="ChEBI" id="CHEBI:15378"/>
        <dbReference type="ChEBI" id="CHEBI:29991"/>
        <dbReference type="ChEBI" id="CHEBI:32814"/>
        <dbReference type="ChEBI" id="CHEBI:43474"/>
        <dbReference type="ChEBI" id="CHEBI:58228"/>
        <dbReference type="EC" id="2.1.3.2"/>
    </reaction>
</comment>